<dbReference type="PANTHER" id="PTHR42908:SF8">
    <property type="entry name" value="TR-TYPE G DOMAIN-CONTAINING PROTEIN"/>
    <property type="match status" value="1"/>
</dbReference>
<dbReference type="CDD" id="cd16263">
    <property type="entry name" value="BipA_III"/>
    <property type="match status" value="1"/>
</dbReference>
<dbReference type="InterPro" id="IPR035651">
    <property type="entry name" value="BipA_V"/>
</dbReference>
<keyword evidence="4" id="KW-0699">rRNA-binding</keyword>
<keyword evidence="4" id="KW-0963">Cytoplasm</keyword>
<dbReference type="FunFam" id="3.30.70.870:FF:000003">
    <property type="entry name" value="GTP-binding protein TypA"/>
    <property type="match status" value="1"/>
</dbReference>
<dbReference type="GO" id="GO:0000049">
    <property type="term" value="F:tRNA binding"/>
    <property type="evidence" value="ECO:0007669"/>
    <property type="project" value="UniProtKB-KW"/>
</dbReference>
<dbReference type="HAMAP" id="MF_00849">
    <property type="entry name" value="BipA"/>
    <property type="match status" value="1"/>
</dbReference>
<evidence type="ECO:0000313" key="6">
    <source>
        <dbReference type="EMBL" id="TCL05463.1"/>
    </source>
</evidence>
<comment type="catalytic activity">
    <reaction evidence="3 4">
        <text>GTP + H2O = GDP + phosphate + H(+)</text>
        <dbReference type="Rhea" id="RHEA:19669"/>
        <dbReference type="ChEBI" id="CHEBI:15377"/>
        <dbReference type="ChEBI" id="CHEBI:15378"/>
        <dbReference type="ChEBI" id="CHEBI:37565"/>
        <dbReference type="ChEBI" id="CHEBI:43474"/>
        <dbReference type="ChEBI" id="CHEBI:58189"/>
    </reaction>
</comment>
<evidence type="ECO:0000256" key="1">
    <source>
        <dbReference type="ARBA" id="ARBA00022741"/>
    </source>
</evidence>
<keyword evidence="7" id="KW-1185">Reference proteome</keyword>
<dbReference type="PANTHER" id="PTHR42908">
    <property type="entry name" value="TRANSLATION ELONGATION FACTOR-RELATED"/>
    <property type="match status" value="1"/>
</dbReference>
<dbReference type="SUPFAM" id="SSF50447">
    <property type="entry name" value="Translation proteins"/>
    <property type="match status" value="1"/>
</dbReference>
<dbReference type="GO" id="GO:0010467">
    <property type="term" value="P:gene expression"/>
    <property type="evidence" value="ECO:0007669"/>
    <property type="project" value="UniProtKB-ARBA"/>
</dbReference>
<dbReference type="AlphaFoldDB" id="A0A4R1NDI6"/>
<dbReference type="GO" id="GO:1990904">
    <property type="term" value="C:ribonucleoprotein complex"/>
    <property type="evidence" value="ECO:0007669"/>
    <property type="project" value="TreeGrafter"/>
</dbReference>
<dbReference type="CDD" id="cd01891">
    <property type="entry name" value="TypA_BipA"/>
    <property type="match status" value="1"/>
</dbReference>
<dbReference type="Gene3D" id="2.40.30.10">
    <property type="entry name" value="Translation factors"/>
    <property type="match status" value="1"/>
</dbReference>
<evidence type="ECO:0000256" key="4">
    <source>
        <dbReference type="HAMAP-Rule" id="MF_00849"/>
    </source>
</evidence>
<dbReference type="GO" id="GO:0005829">
    <property type="term" value="C:cytosol"/>
    <property type="evidence" value="ECO:0007669"/>
    <property type="project" value="TreeGrafter"/>
</dbReference>
<feature type="binding site" evidence="4">
    <location>
        <begin position="15"/>
        <end position="20"/>
    </location>
    <ligand>
        <name>GTP</name>
        <dbReference type="ChEBI" id="CHEBI:37565"/>
    </ligand>
</feature>
<dbReference type="InterPro" id="IPR000640">
    <property type="entry name" value="EFG_V-like"/>
</dbReference>
<dbReference type="PRINTS" id="PR00315">
    <property type="entry name" value="ELONGATNFCT"/>
</dbReference>
<evidence type="ECO:0000256" key="3">
    <source>
        <dbReference type="ARBA" id="ARBA00048548"/>
    </source>
</evidence>
<keyword evidence="2 4" id="KW-0342">GTP-binding</keyword>
<dbReference type="InterPro" id="IPR048876">
    <property type="entry name" value="BipA_C"/>
</dbReference>
<dbReference type="InterPro" id="IPR000795">
    <property type="entry name" value="T_Tr_GTP-bd_dom"/>
</dbReference>
<keyword evidence="4" id="KW-0820">tRNA-binding</keyword>
<dbReference type="InterPro" id="IPR047041">
    <property type="entry name" value="BipA_GTP-bd_dom"/>
</dbReference>
<dbReference type="GO" id="GO:0009409">
    <property type="term" value="P:response to cold"/>
    <property type="evidence" value="ECO:0007669"/>
    <property type="project" value="UniProtKB-ARBA"/>
</dbReference>
<dbReference type="Gene3D" id="3.30.70.870">
    <property type="entry name" value="Elongation Factor G (Translational Gtpase), domain 3"/>
    <property type="match status" value="1"/>
</dbReference>
<sequence length="607" mass="67263">MIENLRNIAIIAHVDHGKTTLVDKLLQQSGTLGDRNDATERVMDSNDLEKERGITILAKNTAINWNGYRINIVDTPGHADFGGEVERVMSMVDSVLLLVDAMDGPMPQTRFVTQKAFAYGLKPIVVINKVDRPGARPDWVVDQVFDLFVNLGATDEQLDFPIIYASALNGVAGYEHENMAEDMTPLFESIVKNVEAPNVDSDGAFQMQISQLDYNSYVGVIGIGRIKRGSVRPNQAVTIIDHEGKRRNGKVGQVLGHMGLQRIESKLAEAGDIIALTGLGELNISDTICDPAQVEALPPLTVDEPTVSMSFGVNTSPFCGKEGKYVTSRQILERLNKELVHNVALRVEETEDPDTFLVSGRGELHLSVLIENMRREGFEIGVSRPKVIYRTVDGKKQEPFEQVTLDIEEQNQGPVMEAMGMRKGEMRDMLPDGKGRIRLDYIIPSRGLIGFRTEFLTMTSGTGLLYSSFSHYDDVRPGEIGQRQNGVMISNGQGKAVAYALYSLQDRGRLFLGHGAEVYEGQIIGIHTRSNDLTVNCLTGKKLTNMRASGTDEATTLVTAIKLSLEQALEFIDDDELVEVTPHSIRLRKRYLTENDRKRANRSSKEV</sequence>
<dbReference type="Gene3D" id="2.40.50.250">
    <property type="entry name" value="bipa protein"/>
    <property type="match status" value="1"/>
</dbReference>
<dbReference type="InterPro" id="IPR027417">
    <property type="entry name" value="P-loop_NTPase"/>
</dbReference>
<dbReference type="GO" id="GO:0043022">
    <property type="term" value="F:ribosome binding"/>
    <property type="evidence" value="ECO:0007669"/>
    <property type="project" value="UniProtKB-UniRule"/>
</dbReference>
<evidence type="ECO:0000313" key="7">
    <source>
        <dbReference type="Proteomes" id="UP000294555"/>
    </source>
</evidence>
<dbReference type="EMBL" id="SJOI01000001">
    <property type="protein sequence ID" value="TCL05463.1"/>
    <property type="molecule type" value="Genomic_DNA"/>
</dbReference>
<dbReference type="Gene3D" id="3.40.50.300">
    <property type="entry name" value="P-loop containing nucleotide triphosphate hydrolases"/>
    <property type="match status" value="1"/>
</dbReference>
<dbReference type="SUPFAM" id="SSF52540">
    <property type="entry name" value="P-loop containing nucleoside triphosphate hydrolases"/>
    <property type="match status" value="1"/>
</dbReference>
<dbReference type="EC" id="3.6.5.-" evidence="4"/>
<dbReference type="GO" id="GO:0097216">
    <property type="term" value="F:guanosine tetraphosphate binding"/>
    <property type="evidence" value="ECO:0007669"/>
    <property type="project" value="UniProtKB-ARBA"/>
</dbReference>
<dbReference type="GO" id="GO:0003924">
    <property type="term" value="F:GTPase activity"/>
    <property type="evidence" value="ECO:0007669"/>
    <property type="project" value="UniProtKB-UniRule"/>
</dbReference>
<keyword evidence="1 4" id="KW-0547">Nucleotide-binding</keyword>
<keyword evidence="4" id="KW-0378">Hydrolase</keyword>
<comment type="caution">
    <text evidence="6">The sequence shown here is derived from an EMBL/GenBank/DDBJ whole genome shotgun (WGS) entry which is preliminary data.</text>
</comment>
<dbReference type="Proteomes" id="UP000294555">
    <property type="component" value="Unassembled WGS sequence"/>
</dbReference>
<dbReference type="InterPro" id="IPR031157">
    <property type="entry name" value="G_TR_CS"/>
</dbReference>
<dbReference type="GO" id="GO:0000027">
    <property type="term" value="P:ribosomal large subunit assembly"/>
    <property type="evidence" value="ECO:0007669"/>
    <property type="project" value="UniProtKB-UniRule"/>
</dbReference>
<name>A0A4R1NDI6_9GAMM</name>
<dbReference type="InterPro" id="IPR009000">
    <property type="entry name" value="Transl_B-barrel_sf"/>
</dbReference>
<dbReference type="RefSeq" id="WP_132924165.1">
    <property type="nucleotide sequence ID" value="NZ_CP075169.1"/>
</dbReference>
<accession>A0A4R1NDI6</accession>
<dbReference type="Pfam" id="PF00679">
    <property type="entry name" value="EFG_C"/>
    <property type="match status" value="1"/>
</dbReference>
<evidence type="ECO:0000259" key="5">
    <source>
        <dbReference type="PROSITE" id="PS51722"/>
    </source>
</evidence>
<comment type="subcellular location">
    <subcellularLocation>
        <location evidence="4">Cytoplasm</location>
    </subcellularLocation>
    <text evidence="4">Binds to ribosomes.</text>
</comment>
<dbReference type="InterPro" id="IPR042116">
    <property type="entry name" value="TypA/BipA_C"/>
</dbReference>
<comment type="function">
    <text evidence="4">A 50S ribosomal subunit assembly protein with GTPase activity, required for 50S subunit assembly at low temperatures, may also play a role in translation. Binds GTP and analogs. Binds the 70S ribosome between the 30S and 50S subunits, in a similar position as ribosome-bound EF-G; it contacts a number of ribosomal proteins, both rRNAs and the A-site tRNA.</text>
</comment>
<dbReference type="InterPro" id="IPR047042">
    <property type="entry name" value="BipA_II"/>
</dbReference>
<proteinExistence type="inferred from homology"/>
<dbReference type="GO" id="GO:0019843">
    <property type="term" value="F:rRNA binding"/>
    <property type="evidence" value="ECO:0007669"/>
    <property type="project" value="UniProtKB-KW"/>
</dbReference>
<dbReference type="OrthoDB" id="9804431at2"/>
<dbReference type="CDD" id="cd03691">
    <property type="entry name" value="BipA_TypA_II"/>
    <property type="match status" value="1"/>
</dbReference>
<organism evidence="6 7">
    <name type="scientific">Sodalis ligni</name>
    <dbReference type="NCBI Taxonomy" id="2697027"/>
    <lineage>
        <taxon>Bacteria</taxon>
        <taxon>Pseudomonadati</taxon>
        <taxon>Pseudomonadota</taxon>
        <taxon>Gammaproteobacteria</taxon>
        <taxon>Enterobacterales</taxon>
        <taxon>Bruguierivoracaceae</taxon>
        <taxon>Sodalis</taxon>
    </lineage>
</organism>
<dbReference type="FunFam" id="3.40.50.300:FF:000055">
    <property type="entry name" value="GTP-binding protein TypA"/>
    <property type="match status" value="1"/>
</dbReference>
<dbReference type="NCBIfam" id="TIGR00231">
    <property type="entry name" value="small_GTP"/>
    <property type="match status" value="1"/>
</dbReference>
<dbReference type="Pfam" id="PF03144">
    <property type="entry name" value="GTP_EFTU_D2"/>
    <property type="match status" value="1"/>
</dbReference>
<reference evidence="6 7" key="1">
    <citation type="submission" date="2019-02" db="EMBL/GenBank/DDBJ databases">
        <title>Investigation of anaerobic lignin degradation for improved lignocellulosic biofuels.</title>
        <authorList>
            <person name="Deangelis K."/>
        </authorList>
    </citation>
    <scope>NUCLEOTIDE SEQUENCE [LARGE SCALE GENOMIC DNA]</scope>
    <source>
        <strain evidence="6 7">159R</strain>
    </source>
</reference>
<dbReference type="GO" id="GO:0005525">
    <property type="term" value="F:GTP binding"/>
    <property type="evidence" value="ECO:0007669"/>
    <property type="project" value="UniProtKB-UniRule"/>
</dbReference>
<keyword evidence="4" id="KW-0690">Ribosome biogenesis</keyword>
<comment type="similarity">
    <text evidence="4">Belongs to the TRAFAC class translation factor GTPase superfamily. Classic translation factor GTPase family. BipA subfamily.</text>
</comment>
<dbReference type="CDD" id="cd03710">
    <property type="entry name" value="BipA_TypA_C"/>
    <property type="match status" value="1"/>
</dbReference>
<dbReference type="Pfam" id="PF21018">
    <property type="entry name" value="BipA_C"/>
    <property type="match status" value="1"/>
</dbReference>
<dbReference type="InterPro" id="IPR035647">
    <property type="entry name" value="EFG_III/V"/>
</dbReference>
<dbReference type="SUPFAM" id="SSF54980">
    <property type="entry name" value="EF-G C-terminal domain-like"/>
    <property type="match status" value="2"/>
</dbReference>
<feature type="binding site" evidence="4">
    <location>
        <begin position="128"/>
        <end position="131"/>
    </location>
    <ligand>
        <name>GTP</name>
        <dbReference type="ChEBI" id="CHEBI:37565"/>
    </ligand>
</feature>
<comment type="subunit">
    <text evidence="4">Monomer.</text>
</comment>
<feature type="domain" description="Tr-type G" evidence="5">
    <location>
        <begin position="3"/>
        <end position="198"/>
    </location>
</feature>
<dbReference type="InterPro" id="IPR006298">
    <property type="entry name" value="BipA"/>
</dbReference>
<dbReference type="InterPro" id="IPR005225">
    <property type="entry name" value="Small_GTP-bd"/>
</dbReference>
<dbReference type="PROSITE" id="PS51722">
    <property type="entry name" value="G_TR_2"/>
    <property type="match status" value="1"/>
</dbReference>
<dbReference type="InterPro" id="IPR004161">
    <property type="entry name" value="EFTu-like_2"/>
</dbReference>
<dbReference type="NCBIfam" id="TIGR01394">
    <property type="entry name" value="TypA_BipA"/>
    <property type="match status" value="1"/>
</dbReference>
<dbReference type="PROSITE" id="PS00301">
    <property type="entry name" value="G_TR_1"/>
    <property type="match status" value="1"/>
</dbReference>
<dbReference type="Pfam" id="PF00009">
    <property type="entry name" value="GTP_EFTU"/>
    <property type="match status" value="1"/>
</dbReference>
<dbReference type="Gene3D" id="3.30.70.240">
    <property type="match status" value="1"/>
</dbReference>
<gene>
    <name evidence="4" type="primary">bipA</name>
    <name evidence="6" type="ORF">EZJ58_3651</name>
</gene>
<dbReference type="FunFam" id="2.40.50.250:FF:000001">
    <property type="entry name" value="GTP-binding protein TypA"/>
    <property type="match status" value="1"/>
</dbReference>
<keyword evidence="4" id="KW-0694">RNA-binding</keyword>
<protein>
    <recommendedName>
        <fullName evidence="4">Large ribosomal subunit assembly factor BipA</fullName>
        <ecNumber evidence="4">3.6.5.-</ecNumber>
    </recommendedName>
    <alternativeName>
        <fullName evidence="4">GTP-binding protein BipA</fullName>
    </alternativeName>
</protein>
<dbReference type="FunFam" id="3.30.70.240:FF:000002">
    <property type="entry name" value="GTP-binding protein TypA"/>
    <property type="match status" value="1"/>
</dbReference>
<evidence type="ECO:0000256" key="2">
    <source>
        <dbReference type="ARBA" id="ARBA00023134"/>
    </source>
</evidence>
<dbReference type="FunFam" id="2.40.30.10:FF:000016">
    <property type="entry name" value="GTP-binding protein TypA"/>
    <property type="match status" value="1"/>
</dbReference>
<dbReference type="InterPro" id="IPR047043">
    <property type="entry name" value="BipA_III"/>
</dbReference>